<dbReference type="GO" id="GO:0047474">
    <property type="term" value="F:long-chain fatty acid--protein ligase activity"/>
    <property type="evidence" value="ECO:0007669"/>
    <property type="project" value="InterPro"/>
</dbReference>
<feature type="domain" description="Acyl-protein synthetase LuxE" evidence="1">
    <location>
        <begin position="11"/>
        <end position="258"/>
    </location>
</feature>
<proteinExistence type="predicted"/>
<accession>A0A382GNJ8</accession>
<protein>
    <recommendedName>
        <fullName evidence="1">Acyl-protein synthetase LuxE domain-containing protein</fullName>
    </recommendedName>
</protein>
<dbReference type="EMBL" id="UINC01056437">
    <property type="protein sequence ID" value="SVB76472.1"/>
    <property type="molecule type" value="Genomic_DNA"/>
</dbReference>
<gene>
    <name evidence="2" type="ORF">METZ01_LOCUS229326</name>
</gene>
<sequence>MLGNMNYLTQFHIKNCSEYKTLMEKFGEIKQTYKEVSDVPFIPVRLFKHTNLLSVPKKNIVKTMTSSGTTGQGVSQIFLDSDTSSLQVKVLSKIMSDFIGTKRLPMLIIDSKSIISNREKFSARTAGVLGFSMFGRDVEFALDEDMSINFDRVDRFLNKYKSGNILIFGFTSIIWRHFVLELEELGKHLSMSKGILFHGGGWKQLENQSVDNSEFKNRISGVSNITNIHNYYGMVEQTGSIFVECEYGFFHTPSFSDV</sequence>
<dbReference type="Gene3D" id="3.40.50.12780">
    <property type="entry name" value="N-terminal domain of ligase-like"/>
    <property type="match status" value="1"/>
</dbReference>
<organism evidence="2">
    <name type="scientific">marine metagenome</name>
    <dbReference type="NCBI Taxonomy" id="408172"/>
    <lineage>
        <taxon>unclassified sequences</taxon>
        <taxon>metagenomes</taxon>
        <taxon>ecological metagenomes</taxon>
    </lineage>
</organism>
<evidence type="ECO:0000259" key="1">
    <source>
        <dbReference type="Pfam" id="PF04443"/>
    </source>
</evidence>
<dbReference type="AlphaFoldDB" id="A0A382GNJ8"/>
<dbReference type="GO" id="GO:0008218">
    <property type="term" value="P:bioluminescence"/>
    <property type="evidence" value="ECO:0007669"/>
    <property type="project" value="InterPro"/>
</dbReference>
<dbReference type="InterPro" id="IPR007534">
    <property type="entry name" value="LuxE"/>
</dbReference>
<name>A0A382GNJ8_9ZZZZ</name>
<evidence type="ECO:0000313" key="2">
    <source>
        <dbReference type="EMBL" id="SVB76472.1"/>
    </source>
</evidence>
<feature type="non-terminal residue" evidence="2">
    <location>
        <position position="258"/>
    </location>
</feature>
<dbReference type="Pfam" id="PF04443">
    <property type="entry name" value="LuxE"/>
    <property type="match status" value="1"/>
</dbReference>
<reference evidence="2" key="1">
    <citation type="submission" date="2018-05" db="EMBL/GenBank/DDBJ databases">
        <authorList>
            <person name="Lanie J.A."/>
            <person name="Ng W.-L."/>
            <person name="Kazmierczak K.M."/>
            <person name="Andrzejewski T.M."/>
            <person name="Davidsen T.M."/>
            <person name="Wayne K.J."/>
            <person name="Tettelin H."/>
            <person name="Glass J.I."/>
            <person name="Rusch D."/>
            <person name="Podicherti R."/>
            <person name="Tsui H.-C.T."/>
            <person name="Winkler M.E."/>
        </authorList>
    </citation>
    <scope>NUCLEOTIDE SEQUENCE</scope>
</reference>
<dbReference type="InterPro" id="IPR042099">
    <property type="entry name" value="ANL_N_sf"/>
</dbReference>